<organism evidence="5 6">
    <name type="scientific">Colocasia esculenta</name>
    <name type="common">Wild taro</name>
    <name type="synonym">Arum esculentum</name>
    <dbReference type="NCBI Taxonomy" id="4460"/>
    <lineage>
        <taxon>Eukaryota</taxon>
        <taxon>Viridiplantae</taxon>
        <taxon>Streptophyta</taxon>
        <taxon>Embryophyta</taxon>
        <taxon>Tracheophyta</taxon>
        <taxon>Spermatophyta</taxon>
        <taxon>Magnoliopsida</taxon>
        <taxon>Liliopsida</taxon>
        <taxon>Araceae</taxon>
        <taxon>Aroideae</taxon>
        <taxon>Colocasieae</taxon>
        <taxon>Colocasia</taxon>
    </lineage>
</organism>
<dbReference type="Pfam" id="PF20431">
    <property type="entry name" value="E_motif"/>
    <property type="match status" value="1"/>
</dbReference>
<dbReference type="Pfam" id="PF20430">
    <property type="entry name" value="Eplus_motif"/>
    <property type="match status" value="1"/>
</dbReference>
<dbReference type="InterPro" id="IPR002885">
    <property type="entry name" value="PPR_rpt"/>
</dbReference>
<gene>
    <name evidence="5" type="ORF">Taro_015226</name>
</gene>
<dbReference type="GO" id="GO:0009451">
    <property type="term" value="P:RNA modification"/>
    <property type="evidence" value="ECO:0007669"/>
    <property type="project" value="InterPro"/>
</dbReference>
<evidence type="ECO:0000256" key="2">
    <source>
        <dbReference type="PROSITE-ProRule" id="PRU00708"/>
    </source>
</evidence>
<dbReference type="Proteomes" id="UP000652761">
    <property type="component" value="Unassembled WGS sequence"/>
</dbReference>
<dbReference type="Pfam" id="PF01535">
    <property type="entry name" value="PPR"/>
    <property type="match status" value="5"/>
</dbReference>
<dbReference type="PANTHER" id="PTHR47926">
    <property type="entry name" value="PENTATRICOPEPTIDE REPEAT-CONTAINING PROTEIN"/>
    <property type="match status" value="1"/>
</dbReference>
<dbReference type="AlphaFoldDB" id="A0A843UAY2"/>
<evidence type="ECO:0000313" key="6">
    <source>
        <dbReference type="Proteomes" id="UP000652761"/>
    </source>
</evidence>
<feature type="compositionally biased region" description="Basic and acidic residues" evidence="3">
    <location>
        <begin position="913"/>
        <end position="945"/>
    </location>
</feature>
<dbReference type="EMBL" id="NMUH01000651">
    <property type="protein sequence ID" value="MQL82732.1"/>
    <property type="molecule type" value="Genomic_DNA"/>
</dbReference>
<keyword evidence="6" id="KW-1185">Reference proteome</keyword>
<feature type="repeat" description="PPR" evidence="2">
    <location>
        <begin position="409"/>
        <end position="443"/>
    </location>
</feature>
<dbReference type="NCBIfam" id="TIGR00756">
    <property type="entry name" value="PPR"/>
    <property type="match status" value="4"/>
</dbReference>
<accession>A0A843UAY2</accession>
<dbReference type="Pfam" id="PF13041">
    <property type="entry name" value="PPR_2"/>
    <property type="match status" value="3"/>
</dbReference>
<dbReference type="FunFam" id="1.25.40.10:FF:000344">
    <property type="entry name" value="Pentatricopeptide repeat-containing protein"/>
    <property type="match status" value="2"/>
</dbReference>
<feature type="domain" description="DYW" evidence="4">
    <location>
        <begin position="826"/>
        <end position="913"/>
    </location>
</feature>
<dbReference type="GO" id="GO:0008270">
    <property type="term" value="F:zinc ion binding"/>
    <property type="evidence" value="ECO:0007669"/>
    <property type="project" value="InterPro"/>
</dbReference>
<dbReference type="Pfam" id="PF14432">
    <property type="entry name" value="DYW_deaminase"/>
    <property type="match status" value="1"/>
</dbReference>
<feature type="repeat" description="PPR" evidence="2">
    <location>
        <begin position="646"/>
        <end position="681"/>
    </location>
</feature>
<dbReference type="PROSITE" id="PS51375">
    <property type="entry name" value="PPR"/>
    <property type="match status" value="5"/>
</dbReference>
<feature type="repeat" description="PPR" evidence="2">
    <location>
        <begin position="611"/>
        <end position="645"/>
    </location>
</feature>
<dbReference type="InterPro" id="IPR046960">
    <property type="entry name" value="PPR_At4g14850-like_plant"/>
</dbReference>
<dbReference type="Gene3D" id="1.25.40.10">
    <property type="entry name" value="Tetratricopeptide repeat domain"/>
    <property type="match status" value="5"/>
</dbReference>
<evidence type="ECO:0000259" key="4">
    <source>
        <dbReference type="Pfam" id="PF14432"/>
    </source>
</evidence>
<protein>
    <recommendedName>
        <fullName evidence="4">DYW domain-containing protein</fullName>
    </recommendedName>
</protein>
<comment type="caution">
    <text evidence="5">The sequence shown here is derived from an EMBL/GenBank/DDBJ whole genome shotgun (WGS) entry which is preliminary data.</text>
</comment>
<dbReference type="InterPro" id="IPR011990">
    <property type="entry name" value="TPR-like_helical_dom_sf"/>
</dbReference>
<proteinExistence type="predicted"/>
<feature type="repeat" description="PPR" evidence="2">
    <location>
        <begin position="105"/>
        <end position="139"/>
    </location>
</feature>
<feature type="compositionally biased region" description="Basic and acidic residues" evidence="3">
    <location>
        <begin position="955"/>
        <end position="966"/>
    </location>
</feature>
<feature type="repeat" description="PPR" evidence="2">
    <location>
        <begin position="307"/>
        <end position="341"/>
    </location>
</feature>
<evidence type="ECO:0000256" key="1">
    <source>
        <dbReference type="ARBA" id="ARBA00022737"/>
    </source>
</evidence>
<evidence type="ECO:0000256" key="3">
    <source>
        <dbReference type="SAM" id="MobiDB-lite"/>
    </source>
</evidence>
<feature type="compositionally biased region" description="Basic and acidic residues" evidence="3">
    <location>
        <begin position="220"/>
        <end position="229"/>
    </location>
</feature>
<sequence length="966" mass="107720">MRKLLCIRSDTWCRRQLITSTTHETRTLPRPSHPGEADDNFDSYASLLQRCAAVGSLEGLKSVHARMHRTGFPYLSLGNKLVDVYLKCGSLEGARRMFGEMRRPHIVSWNAMVASYVRCGRRWDAIEMYRRMPLEGVRPDDFTFSSILGAFAEWVCNSKGGEFMGTWLSQAWMRPIALVNMYAKFGSLREARMVYDAIVEKDVVLTTALIVGYKKKEEVEEDTTHETRTLPRPSHPGEADDNFDSYASLLRRCAAVGSLEGLKSVHARMHRTGFPYLSLGNKLVDAYLKCGSLDEARRMFGEMRRPHIVSWNAMVASYVRCGRRWDAIEMYRRMPLEGVRPDDFTFSSILGAFAEVGLQLEGRGVHGHLVIAGVDASNVFIGSALVNMYAKFGSLREARMVYDAIVKKDVVLTTALIVGYTQKGEDEAAILMFVEMVNSGIRANMFTLASVLIACANLTEMIMGMLIHSLVIKSGFDCGSSSQTSLLVMYSKCSLIDDSLKVFSQIVVPNLVARTAVMGVLVSSHREEAALSMFWSMLHDSMYPNAFTFSTALRACSSLALLDLGKELHSLAIKLGLDGNRFVGAALVDVYGKCGNVKMARSAFDNSVDQDLVSVNTMISAYAQNGYSGEAVKLFDAVQNSGLQPNDATFTSVLSACGNAGLLDEGRRIFSSIMRNHENGPSRDHISCFIDLLGRMGRLGEAEELLTVKVENPDVVLWRTLLSACKIHGEVEMAERAAKHILELNPGDDGTLILLTNIYASAGRWGDVVKMKKMMRGMQVKKDPAMSWVEVDRQVHTFMAGDQSHPRAREIYRELEELVEKTKQVGYVPDTRFVLQEFDNELDRQRSLYYHSEKLAVAFAVLSGNPLHGDAPIMILKNLRVCGDCHTWLKLVSKVLGKEITARDAKRFHHFRDEGRVMRDKPAGESENRERGRTGGGGKPDEGRRGKNSKQTMGGRRDDREKGRRG</sequence>
<dbReference type="PANTHER" id="PTHR47926:SF342">
    <property type="entry name" value="TETRATRICOPEPTIDE-LIKE HELICAL DOMAIN-CONTAINING PROTEIN-RELATED"/>
    <property type="match status" value="1"/>
</dbReference>
<name>A0A843UAY2_COLES</name>
<dbReference type="OrthoDB" id="185373at2759"/>
<dbReference type="InterPro" id="IPR046849">
    <property type="entry name" value="E2_motif"/>
</dbReference>
<feature type="region of interest" description="Disordered" evidence="3">
    <location>
        <begin position="913"/>
        <end position="966"/>
    </location>
</feature>
<keyword evidence="1" id="KW-0677">Repeat</keyword>
<dbReference type="InterPro" id="IPR046848">
    <property type="entry name" value="E_motif"/>
</dbReference>
<dbReference type="FunFam" id="1.25.40.10:FF:000366">
    <property type="entry name" value="Pentatricopeptide (PPR) repeat-containing protein"/>
    <property type="match status" value="1"/>
</dbReference>
<feature type="region of interest" description="Disordered" evidence="3">
    <location>
        <begin position="220"/>
        <end position="239"/>
    </location>
</feature>
<dbReference type="GO" id="GO:0003723">
    <property type="term" value="F:RNA binding"/>
    <property type="evidence" value="ECO:0007669"/>
    <property type="project" value="InterPro"/>
</dbReference>
<evidence type="ECO:0000313" key="5">
    <source>
        <dbReference type="EMBL" id="MQL82732.1"/>
    </source>
</evidence>
<reference evidence="5" key="1">
    <citation type="submission" date="2017-07" db="EMBL/GenBank/DDBJ databases">
        <title>Taro Niue Genome Assembly and Annotation.</title>
        <authorList>
            <person name="Atibalentja N."/>
            <person name="Keating K."/>
            <person name="Fields C.J."/>
        </authorList>
    </citation>
    <scope>NUCLEOTIDE SEQUENCE</scope>
    <source>
        <strain evidence="5">Niue_2</strain>
        <tissue evidence="5">Leaf</tissue>
    </source>
</reference>
<dbReference type="InterPro" id="IPR032867">
    <property type="entry name" value="DYW_dom"/>
</dbReference>